<evidence type="ECO:0000313" key="3">
    <source>
        <dbReference type="Proteomes" id="UP000004191"/>
    </source>
</evidence>
<dbReference type="RefSeq" id="WP_005397219.1">
    <property type="nucleotide sequence ID" value="NZ_JH601088.1"/>
</dbReference>
<dbReference type="AlphaFoldDB" id="H3NLR7"/>
<protein>
    <recommendedName>
        <fullName evidence="4">DnaD domain-containing protein</fullName>
    </recommendedName>
</protein>
<organism evidence="2 3">
    <name type="scientific">Helcococcus kunzii ATCC 51366</name>
    <dbReference type="NCBI Taxonomy" id="883114"/>
    <lineage>
        <taxon>Bacteria</taxon>
        <taxon>Bacillati</taxon>
        <taxon>Bacillota</taxon>
        <taxon>Tissierellia</taxon>
        <taxon>Tissierellales</taxon>
        <taxon>Peptoniphilaceae</taxon>
        <taxon>Helcococcus</taxon>
    </lineage>
</organism>
<comment type="caution">
    <text evidence="2">The sequence shown here is derived from an EMBL/GenBank/DDBJ whole genome shotgun (WGS) entry which is preliminary data.</text>
</comment>
<dbReference type="STRING" id="883114.HMPREF9709_00278"/>
<evidence type="ECO:0008006" key="4">
    <source>
        <dbReference type="Google" id="ProtNLM"/>
    </source>
</evidence>
<reference evidence="2 3" key="1">
    <citation type="submission" date="2012-01" db="EMBL/GenBank/DDBJ databases">
        <title>The Genome Sequence of Helcococcus kunzii ATCC 51366.</title>
        <authorList>
            <consortium name="The Broad Institute Genome Sequencing Platform"/>
            <person name="Earl A."/>
            <person name="Ward D."/>
            <person name="Feldgarden M."/>
            <person name="Gevers D."/>
            <person name="Huys G."/>
            <person name="Young S.K."/>
            <person name="Zeng Q."/>
            <person name="Gargeya S."/>
            <person name="Fitzgerald M."/>
            <person name="Haas B."/>
            <person name="Abouelleil A."/>
            <person name="Alvarado L."/>
            <person name="Arachchi H.M."/>
            <person name="Berlin A."/>
            <person name="Chapman S.B."/>
            <person name="Gearin G."/>
            <person name="Goldberg J."/>
            <person name="Griggs A."/>
            <person name="Gujja S."/>
            <person name="Hansen M."/>
            <person name="Heiman D."/>
            <person name="Howarth C."/>
            <person name="Larimer J."/>
            <person name="Lui A."/>
            <person name="MacDonald P.J.P."/>
            <person name="McCowen C."/>
            <person name="Montmayeur A."/>
            <person name="Murphy C."/>
            <person name="Neiman D."/>
            <person name="Pearson M."/>
            <person name="Priest M."/>
            <person name="Roberts A."/>
            <person name="Saif S."/>
            <person name="Shea T."/>
            <person name="Sisk P."/>
            <person name="Stolte C."/>
            <person name="Sykes S."/>
            <person name="Wortman J."/>
            <person name="Nusbaum C."/>
            <person name="Birren B."/>
        </authorList>
    </citation>
    <scope>NUCLEOTIDE SEQUENCE [LARGE SCALE GENOMIC DNA]</scope>
    <source>
        <strain evidence="2 3">ATCC 51366</strain>
    </source>
</reference>
<sequence length="275" mass="32027">MKFEIENNFLDLGTTPIENMFINTFLSRANDVQIKVYLYALSNAYSGKTDLTNENIAREMGLTEGQVVDAWQYWIDEGVVERKNDSYIFKSIRFQYIDSMYDITGENYISKTTDSPESDQELYDNSEEAVQSRTLIENIEEFISSGSDTPIQLDPREIRKVLQTMNDFNVTPDFMSYAYMMASNVRGIKAVDPIMATIRNWMIDGATDMEKLELYLTQKSEAKEEKKVEKQNYSSEKPNKDSLAASDNRMTREERLKFVQDKMKRKLPIKKKRED</sequence>
<dbReference type="OrthoDB" id="1652900at2"/>
<feature type="compositionally biased region" description="Basic and acidic residues" evidence="1">
    <location>
        <begin position="249"/>
        <end position="262"/>
    </location>
</feature>
<proteinExistence type="predicted"/>
<dbReference type="EMBL" id="AGEI01000010">
    <property type="protein sequence ID" value="EHR35724.1"/>
    <property type="molecule type" value="Genomic_DNA"/>
</dbReference>
<name>H3NLR7_9FIRM</name>
<feature type="compositionally biased region" description="Basic and acidic residues" evidence="1">
    <location>
        <begin position="221"/>
        <end position="230"/>
    </location>
</feature>
<gene>
    <name evidence="2" type="ORF">HMPREF9709_00278</name>
</gene>
<feature type="compositionally biased region" description="Basic residues" evidence="1">
    <location>
        <begin position="263"/>
        <end position="275"/>
    </location>
</feature>
<feature type="region of interest" description="Disordered" evidence="1">
    <location>
        <begin position="221"/>
        <end position="275"/>
    </location>
</feature>
<evidence type="ECO:0000313" key="2">
    <source>
        <dbReference type="EMBL" id="EHR35724.1"/>
    </source>
</evidence>
<dbReference type="Proteomes" id="UP000004191">
    <property type="component" value="Unassembled WGS sequence"/>
</dbReference>
<dbReference type="eggNOG" id="COG3935">
    <property type="taxonomic scope" value="Bacteria"/>
</dbReference>
<keyword evidence="3" id="KW-1185">Reference proteome</keyword>
<accession>H3NLR7</accession>
<dbReference type="HOGENOM" id="CLU_050990_2_0_9"/>
<evidence type="ECO:0000256" key="1">
    <source>
        <dbReference type="SAM" id="MobiDB-lite"/>
    </source>
</evidence>
<dbReference type="GeneID" id="96999797"/>